<dbReference type="InterPro" id="IPR007542">
    <property type="entry name" value="MCP_C"/>
</dbReference>
<sequence>MGGGLLNLIASAGNNPILNGNPTKTFFKTKYAKYTNFGLQKFRIDYEGLRTLRLCEESKFTFKVPRYSELLMDTYLVVSLPHIWSPIYPPETVGDEWRPYEFKWIEDIGNMIIQNVTLRVGGQIIQQFSGNYLHSIISRDYSAEKKELYNHMTGNINSLNNPGTAASRINTYPNAYFLGESVGAIPSIKEHKLYIPLNPWFMLSNKFAFPLIALQYNSLFIDITLRPINDLFRIRDIKDKENNYPYVRPNFNDEHMAMYRFLHPPPSERIAQEDYGDLRNIWNADIHLIGTYGFISDEESRLFASNEHRYLFKQIYEYKFENVTGSKKVQINSTHLVTSWSYFFQRSDIKSRNEWSNYTNWPYYKQPPSVLYNAPIDGIYKYQDYGLNKTNLEKSQPDGFGAGVNPGLEATPWMITGPYNPVYEIDILKDFGILFDGNYREDKYSFEIYQYIEKYSHSNGGHEQGLYCYNFCLNTNIFDTQPSGAVDMSKFQKIELEFTTILPPLDEQAQTLTICDDNGDIIGVNKPTWNIFEYNYDLTVIEERYNILYFLGGNCGLVYSN</sequence>
<name>A0A6C0AWX8_9ZZZZ</name>
<organism evidence="3">
    <name type="scientific">viral metagenome</name>
    <dbReference type="NCBI Taxonomy" id="1070528"/>
    <lineage>
        <taxon>unclassified sequences</taxon>
        <taxon>metagenomes</taxon>
        <taxon>organismal metagenomes</taxon>
    </lineage>
</organism>
<dbReference type="AlphaFoldDB" id="A0A6C0AWX8"/>
<dbReference type="Gene3D" id="2.70.9.10">
    <property type="entry name" value="Adenovirus Type 2 Hexon, domain 4"/>
    <property type="match status" value="1"/>
</dbReference>
<accession>A0A6C0AWX8</accession>
<dbReference type="InterPro" id="IPR031654">
    <property type="entry name" value="Capsid_N"/>
</dbReference>
<reference evidence="3" key="1">
    <citation type="journal article" date="2020" name="Nature">
        <title>Giant virus diversity and host interactions through global metagenomics.</title>
        <authorList>
            <person name="Schulz F."/>
            <person name="Roux S."/>
            <person name="Paez-Espino D."/>
            <person name="Jungbluth S."/>
            <person name="Walsh D.A."/>
            <person name="Denef V.J."/>
            <person name="McMahon K.D."/>
            <person name="Konstantinidis K.T."/>
            <person name="Eloe-Fadrosh E.A."/>
            <person name="Kyrpides N.C."/>
            <person name="Woyke T."/>
        </authorList>
    </citation>
    <scope>NUCLEOTIDE SEQUENCE</scope>
    <source>
        <strain evidence="3">GVMAG-S-ERX555965-48</strain>
    </source>
</reference>
<dbReference type="EMBL" id="MN738771">
    <property type="protein sequence ID" value="QHS83983.1"/>
    <property type="molecule type" value="Genomic_DNA"/>
</dbReference>
<proteinExistence type="predicted"/>
<dbReference type="Pfam" id="PF04451">
    <property type="entry name" value="Capsid_NCLDV"/>
    <property type="match status" value="1"/>
</dbReference>
<dbReference type="SUPFAM" id="SSF49749">
    <property type="entry name" value="Group II dsDNA viruses VP"/>
    <property type="match status" value="2"/>
</dbReference>
<dbReference type="InterPro" id="IPR038519">
    <property type="entry name" value="MCP_C_sf"/>
</dbReference>
<feature type="domain" description="Major capsid protein N-terminal" evidence="2">
    <location>
        <begin position="25"/>
        <end position="235"/>
    </location>
</feature>
<dbReference type="InterPro" id="IPR016112">
    <property type="entry name" value="VP_dsDNA_II"/>
</dbReference>
<dbReference type="Gene3D" id="2.70.9.20">
    <property type="entry name" value="Major capsid protein Vp54"/>
    <property type="match status" value="1"/>
</dbReference>
<evidence type="ECO:0000259" key="1">
    <source>
        <dbReference type="Pfam" id="PF04451"/>
    </source>
</evidence>
<evidence type="ECO:0008006" key="4">
    <source>
        <dbReference type="Google" id="ProtNLM"/>
    </source>
</evidence>
<evidence type="ECO:0000313" key="3">
    <source>
        <dbReference type="EMBL" id="QHS83983.1"/>
    </source>
</evidence>
<dbReference type="Pfam" id="PF16903">
    <property type="entry name" value="Capsid_N"/>
    <property type="match status" value="1"/>
</dbReference>
<dbReference type="GO" id="GO:0005198">
    <property type="term" value="F:structural molecule activity"/>
    <property type="evidence" value="ECO:0007669"/>
    <property type="project" value="InterPro"/>
</dbReference>
<evidence type="ECO:0000259" key="2">
    <source>
        <dbReference type="Pfam" id="PF16903"/>
    </source>
</evidence>
<protein>
    <recommendedName>
        <fullName evidence="4">Major capsid protein N-terminal domain-containing protein</fullName>
    </recommendedName>
</protein>
<feature type="domain" description="Major capsid protein C-terminal" evidence="1">
    <location>
        <begin position="299"/>
        <end position="555"/>
    </location>
</feature>